<keyword evidence="1" id="KW-1133">Transmembrane helix</keyword>
<evidence type="ECO:0000256" key="1">
    <source>
        <dbReference type="SAM" id="Phobius"/>
    </source>
</evidence>
<sequence length="283" mass="33004">MSSIKSLKPYSFKQAQLQASVNNENIKKYKKESNLTAAAVTLCGGAIGFGIAKEQFDSQKQQFVNNYNDYINKLVDDAKIRRIEIDGHMSQSEIEEIRGFKYKRNIYKLNKKLAELKKQYKWKYTKNVIVGTLIGGIAGSLILIHSFLEVKKIGKSSLSKETSPNLIKLKNSVSNKNISFGIRFWNGDYYSTEEENIAKNIVKYKLDKDFPAGLTSWNKYKYFESSYAKKPKSDMEYHDILLSQEIIVPPKPPEYYRNYDKWFNTDRYKSFCTWPEYEEKLEQ</sequence>
<reference evidence="2" key="1">
    <citation type="submission" date="2020-10" db="EMBL/GenBank/DDBJ databases">
        <authorList>
            <person name="Gilroy R."/>
        </authorList>
    </citation>
    <scope>NUCLEOTIDE SEQUENCE</scope>
    <source>
        <strain evidence="2">CHK154-7741</strain>
    </source>
</reference>
<accession>A0A9D1SQQ1</accession>
<dbReference type="EMBL" id="DVOD01000014">
    <property type="protein sequence ID" value="HIU91900.1"/>
    <property type="molecule type" value="Genomic_DNA"/>
</dbReference>
<dbReference type="AlphaFoldDB" id="A0A9D1SQQ1"/>
<keyword evidence="1" id="KW-0472">Membrane</keyword>
<feature type="transmembrane region" description="Helical" evidence="1">
    <location>
        <begin position="128"/>
        <end position="148"/>
    </location>
</feature>
<evidence type="ECO:0000313" key="3">
    <source>
        <dbReference type="Proteomes" id="UP000886748"/>
    </source>
</evidence>
<gene>
    <name evidence="2" type="ORF">IAD26_02055</name>
</gene>
<evidence type="ECO:0000313" key="2">
    <source>
        <dbReference type="EMBL" id="HIU91900.1"/>
    </source>
</evidence>
<protein>
    <submittedName>
        <fullName evidence="2">Uncharacterized protein</fullName>
    </submittedName>
</protein>
<dbReference type="Proteomes" id="UP000886748">
    <property type="component" value="Unassembled WGS sequence"/>
</dbReference>
<proteinExistence type="predicted"/>
<organism evidence="2 3">
    <name type="scientific">Candidatus Limenecus avicola</name>
    <dbReference type="NCBI Taxonomy" id="2840847"/>
    <lineage>
        <taxon>Bacteria</taxon>
        <taxon>Bacillati</taxon>
        <taxon>Bacillota</taxon>
        <taxon>Clostridia</taxon>
        <taxon>Eubacteriales</taxon>
        <taxon>Clostridiaceae</taxon>
        <taxon>Clostridiaceae incertae sedis</taxon>
        <taxon>Candidatus Limenecus</taxon>
    </lineage>
</organism>
<name>A0A9D1SQQ1_9CLOT</name>
<reference evidence="2" key="2">
    <citation type="journal article" date="2021" name="PeerJ">
        <title>Extensive microbial diversity within the chicken gut microbiome revealed by metagenomics and culture.</title>
        <authorList>
            <person name="Gilroy R."/>
            <person name="Ravi A."/>
            <person name="Getino M."/>
            <person name="Pursley I."/>
            <person name="Horton D.L."/>
            <person name="Alikhan N.F."/>
            <person name="Baker D."/>
            <person name="Gharbi K."/>
            <person name="Hall N."/>
            <person name="Watson M."/>
            <person name="Adriaenssens E.M."/>
            <person name="Foster-Nyarko E."/>
            <person name="Jarju S."/>
            <person name="Secka A."/>
            <person name="Antonio M."/>
            <person name="Oren A."/>
            <person name="Chaudhuri R.R."/>
            <person name="La Ragione R."/>
            <person name="Hildebrand F."/>
            <person name="Pallen M.J."/>
        </authorList>
    </citation>
    <scope>NUCLEOTIDE SEQUENCE</scope>
    <source>
        <strain evidence="2">CHK154-7741</strain>
    </source>
</reference>
<keyword evidence="1" id="KW-0812">Transmembrane</keyword>
<comment type="caution">
    <text evidence="2">The sequence shown here is derived from an EMBL/GenBank/DDBJ whole genome shotgun (WGS) entry which is preliminary data.</text>
</comment>